<dbReference type="AlphaFoldDB" id="A0A6L3ZEJ8"/>
<reference evidence="4 5" key="1">
    <citation type="submission" date="2019-10" db="EMBL/GenBank/DDBJ databases">
        <title>Genome sequence of Phaeocystidibacter marisrubri JCM30614 (type strain).</title>
        <authorList>
            <person name="Bowman J.P."/>
        </authorList>
    </citation>
    <scope>NUCLEOTIDE SEQUENCE [LARGE SCALE GENOMIC DNA]</scope>
    <source>
        <strain evidence="4 5">JCM 30614</strain>
    </source>
</reference>
<feature type="transmembrane region" description="Helical" evidence="3">
    <location>
        <begin position="105"/>
        <end position="128"/>
    </location>
</feature>
<dbReference type="EMBL" id="WBVQ01000002">
    <property type="protein sequence ID" value="KAB2815874.1"/>
    <property type="molecule type" value="Genomic_DNA"/>
</dbReference>
<organism evidence="4 5">
    <name type="scientific">Phaeocystidibacter marisrubri</name>
    <dbReference type="NCBI Taxonomy" id="1577780"/>
    <lineage>
        <taxon>Bacteria</taxon>
        <taxon>Pseudomonadati</taxon>
        <taxon>Bacteroidota</taxon>
        <taxon>Flavobacteriia</taxon>
        <taxon>Flavobacteriales</taxon>
        <taxon>Phaeocystidibacteraceae</taxon>
        <taxon>Phaeocystidibacter</taxon>
    </lineage>
</organism>
<proteinExistence type="predicted"/>
<evidence type="ECO:0000313" key="4">
    <source>
        <dbReference type="EMBL" id="KAB2815874.1"/>
    </source>
</evidence>
<feature type="transmembrane region" description="Helical" evidence="3">
    <location>
        <begin position="275"/>
        <end position="299"/>
    </location>
</feature>
<dbReference type="NCBIfam" id="TIGR00341">
    <property type="entry name" value="TIGR00341 family protein"/>
    <property type="match status" value="1"/>
</dbReference>
<feature type="transmembrane region" description="Helical" evidence="3">
    <location>
        <begin position="229"/>
        <end position="255"/>
    </location>
</feature>
<dbReference type="Proteomes" id="UP000484164">
    <property type="component" value="Unassembled WGS sequence"/>
</dbReference>
<feature type="transmembrane region" description="Helical" evidence="3">
    <location>
        <begin position="201"/>
        <end position="223"/>
    </location>
</feature>
<dbReference type="InterPro" id="IPR005240">
    <property type="entry name" value="DUF389"/>
</dbReference>
<keyword evidence="3" id="KW-0812">Transmembrane</keyword>
<keyword evidence="1" id="KW-0175">Coiled coil</keyword>
<protein>
    <submittedName>
        <fullName evidence="4">TIGR00341 family protein</fullName>
    </submittedName>
</protein>
<feature type="region of interest" description="Disordered" evidence="2">
    <location>
        <begin position="1"/>
        <end position="33"/>
    </location>
</feature>
<feature type="transmembrane region" description="Helical" evidence="3">
    <location>
        <begin position="174"/>
        <end position="194"/>
    </location>
</feature>
<gene>
    <name evidence="4" type="ORF">F8C82_09250</name>
</gene>
<evidence type="ECO:0000256" key="1">
    <source>
        <dbReference type="SAM" id="Coils"/>
    </source>
</evidence>
<feature type="compositionally biased region" description="Basic and acidic residues" evidence="2">
    <location>
        <begin position="14"/>
        <end position="33"/>
    </location>
</feature>
<dbReference type="OrthoDB" id="9790659at2"/>
<accession>A0A6L3ZEJ8</accession>
<keyword evidence="3" id="KW-0472">Membrane</keyword>
<sequence length="493" mass="55380">MAEQNDDTSNTPKDPNKDNAADPHVEEHVKEEEHARQQSRFYFRIFLQTFTRFLRQRLSIIDNADPSSTIEGIEKDVEFRGFNLWILIFSIIICSIGLNTNSTPVVIGAMLISPLMGPIMGTGLAIGVNDVELLKRSLRNLGIAVGMAIIASTTYFLIMPFGNESDELLARTQPTLLDVLIAIFGGATGILAGSRREKSNVIPGVAIATALMPPLCTAGYGIATGELSYFFGAIYLFLINSIFIGLTTTLVVRYLKYPVRKLPDPEKERKTKRIVGVTIFIFVLPSIYIFYNLVMGAFYEQRVREFIDNELHYKETSLVREQFVFDKDSSYLSVVFLGKTIPVEVIESWKGKLPKYKLDKLDFHVFQGAEVANEDGGNSARMAEIVVNSQSLLSEKDREIQALNNRIEFMEERGIPKSLIAEILAQYDDVLSNAYAGQLTQSALSNDTICTVFLQFKNDISIPEERVEEYTNRISRWLETRGLSDSVWVSSIN</sequence>
<dbReference type="PANTHER" id="PTHR20992">
    <property type="entry name" value="AT15442P-RELATED"/>
    <property type="match status" value="1"/>
</dbReference>
<evidence type="ECO:0000313" key="5">
    <source>
        <dbReference type="Proteomes" id="UP000484164"/>
    </source>
</evidence>
<comment type="caution">
    <text evidence="4">The sequence shown here is derived from an EMBL/GenBank/DDBJ whole genome shotgun (WGS) entry which is preliminary data.</text>
</comment>
<name>A0A6L3ZEJ8_9FLAO</name>
<feature type="transmembrane region" description="Helical" evidence="3">
    <location>
        <begin position="140"/>
        <end position="162"/>
    </location>
</feature>
<evidence type="ECO:0000256" key="3">
    <source>
        <dbReference type="SAM" id="Phobius"/>
    </source>
</evidence>
<dbReference type="RefSeq" id="WP_151693303.1">
    <property type="nucleotide sequence ID" value="NZ_BMGX01000001.1"/>
</dbReference>
<keyword evidence="5" id="KW-1185">Reference proteome</keyword>
<feature type="coiled-coil region" evidence="1">
    <location>
        <begin position="386"/>
        <end position="413"/>
    </location>
</feature>
<evidence type="ECO:0000256" key="2">
    <source>
        <dbReference type="SAM" id="MobiDB-lite"/>
    </source>
</evidence>
<dbReference type="PANTHER" id="PTHR20992:SF9">
    <property type="entry name" value="AT15442P-RELATED"/>
    <property type="match status" value="1"/>
</dbReference>
<dbReference type="Pfam" id="PF04087">
    <property type="entry name" value="DUF389"/>
    <property type="match status" value="1"/>
</dbReference>
<feature type="transmembrane region" description="Helical" evidence="3">
    <location>
        <begin position="82"/>
        <end position="99"/>
    </location>
</feature>
<keyword evidence="3" id="KW-1133">Transmembrane helix</keyword>